<feature type="non-terminal residue" evidence="2">
    <location>
        <position position="114"/>
    </location>
</feature>
<protein>
    <submittedName>
        <fullName evidence="2">Uncharacterized protein</fullName>
    </submittedName>
</protein>
<reference evidence="2" key="1">
    <citation type="journal article" date="2016" name="Gigascience">
        <title>De novo construction of an expanded transcriptome assembly for the western tarnished plant bug, Lygus hesperus.</title>
        <authorList>
            <person name="Tassone E.E."/>
            <person name="Geib S.M."/>
            <person name="Hall B."/>
            <person name="Fabrick J.A."/>
            <person name="Brent C.S."/>
            <person name="Hull J.J."/>
        </authorList>
    </citation>
    <scope>NUCLEOTIDE SEQUENCE</scope>
</reference>
<dbReference type="EMBL" id="GDHC01019688">
    <property type="protein sequence ID" value="JAP98940.1"/>
    <property type="molecule type" value="Transcribed_RNA"/>
</dbReference>
<feature type="non-terminal residue" evidence="2">
    <location>
        <position position="1"/>
    </location>
</feature>
<proteinExistence type="predicted"/>
<feature type="region of interest" description="Disordered" evidence="1">
    <location>
        <begin position="1"/>
        <end position="24"/>
    </location>
</feature>
<organism evidence="2">
    <name type="scientific">Lygus hesperus</name>
    <name type="common">Western plant bug</name>
    <dbReference type="NCBI Taxonomy" id="30085"/>
    <lineage>
        <taxon>Eukaryota</taxon>
        <taxon>Metazoa</taxon>
        <taxon>Ecdysozoa</taxon>
        <taxon>Arthropoda</taxon>
        <taxon>Hexapoda</taxon>
        <taxon>Insecta</taxon>
        <taxon>Pterygota</taxon>
        <taxon>Neoptera</taxon>
        <taxon>Paraneoptera</taxon>
        <taxon>Hemiptera</taxon>
        <taxon>Heteroptera</taxon>
        <taxon>Panheteroptera</taxon>
        <taxon>Cimicomorpha</taxon>
        <taxon>Miridae</taxon>
        <taxon>Mirini</taxon>
        <taxon>Lygus</taxon>
    </lineage>
</organism>
<evidence type="ECO:0000256" key="1">
    <source>
        <dbReference type="SAM" id="MobiDB-lite"/>
    </source>
</evidence>
<name>A0A146KR28_LYGHE</name>
<accession>A0A146KR28</accession>
<sequence length="114" mass="12521">VRKQHRQRLDTLETSSGGDGKISGDEIRFRNTILDSLNRLQDTGQLPVSHPTPVCRLGRTFLYSLSPTHTSCGGVIVVELVEEAHISSALPGLKVELPYSRLSPVPAVNQRFTT</sequence>
<gene>
    <name evidence="2" type="ORF">g.33368</name>
</gene>
<evidence type="ECO:0000313" key="2">
    <source>
        <dbReference type="EMBL" id="JAP98940.1"/>
    </source>
</evidence>
<dbReference type="AlphaFoldDB" id="A0A146KR28"/>